<evidence type="ECO:0008006" key="3">
    <source>
        <dbReference type="Google" id="ProtNLM"/>
    </source>
</evidence>
<reference evidence="1 2" key="1">
    <citation type="submission" date="2019-05" db="EMBL/GenBank/DDBJ databases">
        <title>Tamlana fucoidanivorans sp. nov., isolated from the surface of algae collected from Fujian province in China.</title>
        <authorList>
            <person name="Li J."/>
        </authorList>
    </citation>
    <scope>NUCLEOTIDE SEQUENCE [LARGE SCALE GENOMIC DNA]</scope>
    <source>
        <strain evidence="1 2">CW2-9</strain>
    </source>
</reference>
<evidence type="ECO:0000313" key="1">
    <source>
        <dbReference type="EMBL" id="TNJ42889.1"/>
    </source>
</evidence>
<sequence>MGNHNLNSSKDSPEEEYEIISAEARHCHGQKKVTGELMITNKRIVFSSKQNEDVVLGLDEIELVKSNKHLFAVKDKLTIIGKKKENVFCLNYSEDWMELIQSLLHSSANH</sequence>
<dbReference type="Proteomes" id="UP000308713">
    <property type="component" value="Unassembled WGS sequence"/>
</dbReference>
<proteinExistence type="predicted"/>
<organism evidence="1 2">
    <name type="scientific">Allotamlana fucoidanivorans</name>
    <dbReference type="NCBI Taxonomy" id="2583814"/>
    <lineage>
        <taxon>Bacteria</taxon>
        <taxon>Pseudomonadati</taxon>
        <taxon>Bacteroidota</taxon>
        <taxon>Flavobacteriia</taxon>
        <taxon>Flavobacteriales</taxon>
        <taxon>Flavobacteriaceae</taxon>
        <taxon>Allotamlana</taxon>
    </lineage>
</organism>
<evidence type="ECO:0000313" key="2">
    <source>
        <dbReference type="Proteomes" id="UP000308713"/>
    </source>
</evidence>
<gene>
    <name evidence="1" type="ORF">FGF67_12940</name>
</gene>
<comment type="caution">
    <text evidence="1">The sequence shown here is derived from an EMBL/GenBank/DDBJ whole genome shotgun (WGS) entry which is preliminary data.</text>
</comment>
<name>A0A5C4SGX2_9FLAO</name>
<dbReference type="InterPro" id="IPR011993">
    <property type="entry name" value="PH-like_dom_sf"/>
</dbReference>
<dbReference type="Gene3D" id="2.30.29.30">
    <property type="entry name" value="Pleckstrin-homology domain (PH domain)/Phosphotyrosine-binding domain (PTB)"/>
    <property type="match status" value="1"/>
</dbReference>
<dbReference type="EMBL" id="VDCS01000012">
    <property type="protein sequence ID" value="TNJ42889.1"/>
    <property type="molecule type" value="Genomic_DNA"/>
</dbReference>
<accession>A0A5C4SGX2</accession>
<protein>
    <recommendedName>
        <fullName evidence="3">GRAM domain-containing protein</fullName>
    </recommendedName>
</protein>
<dbReference type="AlphaFoldDB" id="A0A5C4SGX2"/>
<keyword evidence="2" id="KW-1185">Reference proteome</keyword>